<dbReference type="Proteomes" id="UP000186341">
    <property type="component" value="Unassembled WGS sequence"/>
</dbReference>
<dbReference type="RefSeq" id="WP_075818215.1">
    <property type="nucleotide sequence ID" value="NZ_CAOUMU010000041.1"/>
</dbReference>
<protein>
    <recommendedName>
        <fullName evidence="3">Phage protein</fullName>
    </recommendedName>
</protein>
<organism evidence="1 2">
    <name type="scientific">Ileibacterium valens</name>
    <dbReference type="NCBI Taxonomy" id="1862668"/>
    <lineage>
        <taxon>Bacteria</taxon>
        <taxon>Bacillati</taxon>
        <taxon>Bacillota</taxon>
        <taxon>Erysipelotrichia</taxon>
        <taxon>Erysipelotrichales</taxon>
        <taxon>Erysipelotrichaceae</taxon>
        <taxon>Ileibacterium</taxon>
    </lineage>
</organism>
<dbReference type="AlphaFoldDB" id="A0A1U7NHX1"/>
<gene>
    <name evidence="1" type="ORF">BO222_02970</name>
</gene>
<reference evidence="1 2" key="1">
    <citation type="submission" date="2016-11" db="EMBL/GenBank/DDBJ databases">
        <title>Description of two novel members of the family Erysipelotrichaceae: Ileibacterium lipovorans gen. nov., sp. nov. and Dubosiella newyorkensis, gen. nov., sp. nov.</title>
        <authorList>
            <person name="Cox L.M."/>
            <person name="Sohn J."/>
            <person name="Tyrrell K.L."/>
            <person name="Citron D.M."/>
            <person name="Lawson P.A."/>
            <person name="Patel N.B."/>
            <person name="Iizumi T."/>
            <person name="Perez-Perez G.I."/>
            <person name="Goldstein E.J."/>
            <person name="Blaser M.J."/>
        </authorList>
    </citation>
    <scope>NUCLEOTIDE SEQUENCE [LARGE SCALE GENOMIC DNA]</scope>
    <source>
        <strain evidence="1 2">NYU-BL-A3</strain>
    </source>
</reference>
<keyword evidence="2" id="KW-1185">Reference proteome</keyword>
<accession>A0A1U7NHX1</accession>
<proteinExistence type="predicted"/>
<dbReference type="OrthoDB" id="1653637at2"/>
<comment type="caution">
    <text evidence="1">The sequence shown here is derived from an EMBL/GenBank/DDBJ whole genome shotgun (WGS) entry which is preliminary data.</text>
</comment>
<evidence type="ECO:0008006" key="3">
    <source>
        <dbReference type="Google" id="ProtNLM"/>
    </source>
</evidence>
<name>A0A1U7NHX1_9FIRM</name>
<dbReference type="GeneID" id="82202191"/>
<evidence type="ECO:0000313" key="1">
    <source>
        <dbReference type="EMBL" id="OLU41680.1"/>
    </source>
</evidence>
<sequence>MALIKGIDVVLYTRIQVGIDGFGTPIWEEKPEIVSNVLVYPASSEDITNSTSLYGKHAVYTLGIPKTDNHQWEDTTVEFFGRKWKTFGFLTKGIDELIPLEWNGKIQVEAYDN</sequence>
<dbReference type="EMBL" id="MPJW01000078">
    <property type="protein sequence ID" value="OLU41680.1"/>
    <property type="molecule type" value="Genomic_DNA"/>
</dbReference>
<evidence type="ECO:0000313" key="2">
    <source>
        <dbReference type="Proteomes" id="UP000186341"/>
    </source>
</evidence>